<organism evidence="2 3">
    <name type="scientific">Massilia rubra</name>
    <dbReference type="NCBI Taxonomy" id="2607910"/>
    <lineage>
        <taxon>Bacteria</taxon>
        <taxon>Pseudomonadati</taxon>
        <taxon>Pseudomonadota</taxon>
        <taxon>Betaproteobacteria</taxon>
        <taxon>Burkholderiales</taxon>
        <taxon>Oxalobacteraceae</taxon>
        <taxon>Telluria group</taxon>
        <taxon>Massilia</taxon>
    </lineage>
</organism>
<feature type="domain" description="DUF4214" evidence="1">
    <location>
        <begin position="297"/>
        <end position="356"/>
    </location>
</feature>
<name>A0ABX0LL41_9BURK</name>
<sequence>MPGMALSLTNDKDTTMAYPTIDYLPSLTAQQLAQAHTLTLATYVPTSATSSWDQSASVYTSAPYASLDDLYAFTAVENATYDIFSFSFFDPFLITLYDKSGKAIAVDKESDSGYGNDFLSKFVAPYSGTVYVDAGWHQGSADVNLGASLNIYADLDTIPKPTNTLTGTDGADVFVATKSSDLVNGLGGVDTMVYQGKRGDYDIVKSGAELLVYSLVSNDGVDSLRNVEKLSFSGQVTDIRHSDLAQALYVSYFGRAADTGGLKGFQARLGELNAPSSAAELSARYNSDPAVKVLIDSFGSSAESNALYSGDNKAFVRAIYTNLLGREPDQGGLDFWTNAINAGALTRANASLSIMAGAQANSSTQGKLDALLIGNKISVASNFTYGLETEDKVGAYNGLGAAAVARELLKQVSASTDAFTFQTQVMKAVNSLPTSTGGLASPGDAPALAQPDAPVIALSGVDSHSPAFVYA</sequence>
<dbReference type="Gene3D" id="2.60.120.380">
    <property type="match status" value="1"/>
</dbReference>
<keyword evidence="3" id="KW-1185">Reference proteome</keyword>
<protein>
    <submittedName>
        <fullName evidence="2">DUF4214 domain-containing protein</fullName>
    </submittedName>
</protein>
<gene>
    <name evidence="2" type="ORF">F0185_07780</name>
</gene>
<dbReference type="EMBL" id="VUYU01000004">
    <property type="protein sequence ID" value="NHZ33490.1"/>
    <property type="molecule type" value="Genomic_DNA"/>
</dbReference>
<dbReference type="Proteomes" id="UP000785613">
    <property type="component" value="Unassembled WGS sequence"/>
</dbReference>
<proteinExistence type="predicted"/>
<accession>A0ABX0LL41</accession>
<dbReference type="InterPro" id="IPR025282">
    <property type="entry name" value="DUF4214"/>
</dbReference>
<comment type="caution">
    <text evidence="2">The sequence shown here is derived from an EMBL/GenBank/DDBJ whole genome shotgun (WGS) entry which is preliminary data.</text>
</comment>
<evidence type="ECO:0000259" key="1">
    <source>
        <dbReference type="Pfam" id="PF13946"/>
    </source>
</evidence>
<reference evidence="2 3" key="1">
    <citation type="submission" date="2019-09" db="EMBL/GenBank/DDBJ databases">
        <title>Taxonomy of Antarctic Massilia spp.: description of Massilia rubra sp. nov., Massilia aquatica sp. nov., Massilia mucilaginosa sp. nov., Massilia frigida sp. nov. isolated from streams, lakes and regoliths.</title>
        <authorList>
            <person name="Holochova P."/>
            <person name="Sedlacek I."/>
            <person name="Kralova S."/>
            <person name="Maslanova I."/>
            <person name="Busse H.-J."/>
            <person name="Stankova E."/>
            <person name="Vrbovska V."/>
            <person name="Kovarovic V."/>
            <person name="Bartak M."/>
            <person name="Svec P."/>
            <person name="Pantucek R."/>
        </authorList>
    </citation>
    <scope>NUCLEOTIDE SEQUENCE [LARGE SCALE GENOMIC DNA]</scope>
    <source>
        <strain evidence="2 3">CCM 8692</strain>
    </source>
</reference>
<evidence type="ECO:0000313" key="2">
    <source>
        <dbReference type="EMBL" id="NHZ33490.1"/>
    </source>
</evidence>
<dbReference type="Pfam" id="PF13946">
    <property type="entry name" value="DUF4214"/>
    <property type="match status" value="1"/>
</dbReference>
<evidence type="ECO:0000313" key="3">
    <source>
        <dbReference type="Proteomes" id="UP000785613"/>
    </source>
</evidence>